<dbReference type="EMBL" id="CM000913">
    <property type="protein sequence ID" value="EFG08785.1"/>
    <property type="molecule type" value="Genomic_DNA"/>
</dbReference>
<name>E2Q370_STRCL</name>
<gene>
    <name evidence="2" type="ORF">SCLAV_3713</name>
</gene>
<dbReference type="Proteomes" id="UP000002357">
    <property type="component" value="Chromosome"/>
</dbReference>
<dbReference type="AlphaFoldDB" id="E2Q370"/>
<reference evidence="2 3" key="1">
    <citation type="journal article" date="2010" name="Genome Biol. Evol.">
        <title>The sequence of a 1.8-mb bacterial linear plasmid reveals a rich evolutionary reservoir of secondary metabolic pathways.</title>
        <authorList>
            <person name="Medema M.H."/>
            <person name="Trefzer A."/>
            <person name="Kovalchuk A."/>
            <person name="van den Berg M."/>
            <person name="Mueller U."/>
            <person name="Heijne W."/>
            <person name="Wu L."/>
            <person name="Alam M.T."/>
            <person name="Ronning C.M."/>
            <person name="Nierman W.C."/>
            <person name="Bovenberg R.A.L."/>
            <person name="Breitling R."/>
            <person name="Takano E."/>
        </authorList>
    </citation>
    <scope>NUCLEOTIDE SEQUENCE [LARGE SCALE GENOMIC DNA]</scope>
    <source>
        <strain evidence="3">ATCC 27064 / DSM 738 / JCM 4710 / NBRC 13307 / NCIMB 12785 / NRRL 3585 / VKM Ac-602</strain>
    </source>
</reference>
<organism evidence="2 3">
    <name type="scientific">Streptomyces clavuligerus</name>
    <dbReference type="NCBI Taxonomy" id="1901"/>
    <lineage>
        <taxon>Bacteria</taxon>
        <taxon>Bacillati</taxon>
        <taxon>Actinomycetota</taxon>
        <taxon>Actinomycetes</taxon>
        <taxon>Kitasatosporales</taxon>
        <taxon>Streptomycetaceae</taxon>
        <taxon>Streptomyces</taxon>
    </lineage>
</organism>
<evidence type="ECO:0000256" key="1">
    <source>
        <dbReference type="SAM" id="MobiDB-lite"/>
    </source>
</evidence>
<keyword evidence="3" id="KW-1185">Reference proteome</keyword>
<protein>
    <submittedName>
        <fullName evidence="2">Uncharacterized protein</fullName>
    </submittedName>
</protein>
<feature type="compositionally biased region" description="Basic and acidic residues" evidence="1">
    <location>
        <begin position="28"/>
        <end position="41"/>
    </location>
</feature>
<dbReference type="RefSeq" id="WP_003961541.1">
    <property type="nucleotide sequence ID" value="NZ_CP032052.1"/>
</dbReference>
<feature type="region of interest" description="Disordered" evidence="1">
    <location>
        <begin position="1"/>
        <end position="41"/>
    </location>
</feature>
<sequence>MARRVPMARRVLMAPERTARGRTAHGTDTAHPRLEQHESGE</sequence>
<accession>E2Q370</accession>
<proteinExistence type="predicted"/>
<evidence type="ECO:0000313" key="3">
    <source>
        <dbReference type="Proteomes" id="UP000002357"/>
    </source>
</evidence>
<evidence type="ECO:0000313" key="2">
    <source>
        <dbReference type="EMBL" id="EFG08785.1"/>
    </source>
</evidence>